<reference evidence="2" key="1">
    <citation type="submission" date="2016-10" db="EMBL/GenBank/DDBJ databases">
        <title>Frankia sp. NRRL B-16386 Genome sequencing.</title>
        <authorList>
            <person name="Ghodhbane-Gtari F."/>
            <person name="Swanson E."/>
            <person name="Gueddou A."/>
            <person name="Hezbri K."/>
            <person name="Ktari K."/>
            <person name="Nouioui I."/>
            <person name="Morris K."/>
            <person name="Simpson S."/>
            <person name="Abebe-Akele F."/>
            <person name="Thomas K."/>
            <person name="Gtari M."/>
            <person name="Tisa L.S."/>
        </authorList>
    </citation>
    <scope>NUCLEOTIDE SEQUENCE [LARGE SCALE GENOMIC DNA]</scope>
    <source>
        <strain evidence="2">NRRL B-16386</strain>
    </source>
</reference>
<keyword evidence="2" id="KW-1185">Reference proteome</keyword>
<gene>
    <name evidence="1" type="ORF">BL253_01090</name>
</gene>
<proteinExistence type="predicted"/>
<sequence length="176" mass="19279">MGDWGNGDYWTRADGMPRGSVSVSCARATCGAHANPFGGAYCSQTCQTLATSARMTAARDRARPRELQDRAVEIHWGAERRRHEQEWGVSLGEDQALARAVVRDDRERRADWVAGHVREAVPFDGDQYIAELRARAGYVPPELRRAAPPARTAPPSQRGGVIYRRIPGGGVVCSHG</sequence>
<organism evidence="1 2">
    <name type="scientific">Pseudofrankia asymbiotica</name>
    <dbReference type="NCBI Taxonomy" id="1834516"/>
    <lineage>
        <taxon>Bacteria</taxon>
        <taxon>Bacillati</taxon>
        <taxon>Actinomycetota</taxon>
        <taxon>Actinomycetes</taxon>
        <taxon>Frankiales</taxon>
        <taxon>Frankiaceae</taxon>
        <taxon>Pseudofrankia</taxon>
    </lineage>
</organism>
<protein>
    <submittedName>
        <fullName evidence="1">Uncharacterized protein</fullName>
    </submittedName>
</protein>
<evidence type="ECO:0000313" key="2">
    <source>
        <dbReference type="Proteomes" id="UP000188929"/>
    </source>
</evidence>
<evidence type="ECO:0000313" key="1">
    <source>
        <dbReference type="EMBL" id="ONH33643.1"/>
    </source>
</evidence>
<dbReference type="RefSeq" id="WP_076812567.1">
    <property type="nucleotide sequence ID" value="NZ_MOMC01000003.1"/>
</dbReference>
<dbReference type="STRING" id="1834516.BL253_01090"/>
<dbReference type="EMBL" id="MOMC01000003">
    <property type="protein sequence ID" value="ONH33643.1"/>
    <property type="molecule type" value="Genomic_DNA"/>
</dbReference>
<dbReference type="AlphaFoldDB" id="A0A1V2IKD5"/>
<comment type="caution">
    <text evidence="1">The sequence shown here is derived from an EMBL/GenBank/DDBJ whole genome shotgun (WGS) entry which is preliminary data.</text>
</comment>
<dbReference type="Proteomes" id="UP000188929">
    <property type="component" value="Unassembled WGS sequence"/>
</dbReference>
<accession>A0A1V2IKD5</accession>
<dbReference type="OrthoDB" id="10005588at2"/>
<name>A0A1V2IKD5_9ACTN</name>